<reference evidence="2" key="1">
    <citation type="submission" date="2021-08" db="EMBL/GenBank/DDBJ databases">
        <title>WGS assembly of Ceratopteris richardii.</title>
        <authorList>
            <person name="Marchant D.B."/>
            <person name="Chen G."/>
            <person name="Jenkins J."/>
            <person name="Shu S."/>
            <person name="Leebens-Mack J."/>
            <person name="Grimwood J."/>
            <person name="Schmutz J."/>
            <person name="Soltis P."/>
            <person name="Soltis D."/>
            <person name="Chen Z.-H."/>
        </authorList>
    </citation>
    <scope>NUCLEOTIDE SEQUENCE</scope>
    <source>
        <strain evidence="2">Whitten #5841</strain>
        <tissue evidence="2">Leaf</tissue>
    </source>
</reference>
<evidence type="ECO:0000313" key="2">
    <source>
        <dbReference type="EMBL" id="KAH7279333.1"/>
    </source>
</evidence>
<sequence>MPGVEILVFGALCLVELSFNNASTDGFASHTTPLTITCYLPTIISDTLICQSFSPYFQRVLKAIQR</sequence>
<accession>A0A8T2Q6Y7</accession>
<evidence type="ECO:0000256" key="1">
    <source>
        <dbReference type="SAM" id="SignalP"/>
    </source>
</evidence>
<feature type="chain" id="PRO_5035719392" description="Secreted protein" evidence="1">
    <location>
        <begin position="23"/>
        <end position="66"/>
    </location>
</feature>
<feature type="signal peptide" evidence="1">
    <location>
        <begin position="1"/>
        <end position="22"/>
    </location>
</feature>
<protein>
    <recommendedName>
        <fullName evidence="4">Secreted protein</fullName>
    </recommendedName>
</protein>
<keyword evidence="1" id="KW-0732">Signal</keyword>
<gene>
    <name evidence="2" type="ORF">KP509_37G015000</name>
</gene>
<keyword evidence="3" id="KW-1185">Reference proteome</keyword>
<evidence type="ECO:0008006" key="4">
    <source>
        <dbReference type="Google" id="ProtNLM"/>
    </source>
</evidence>
<organism evidence="2 3">
    <name type="scientific">Ceratopteris richardii</name>
    <name type="common">Triangle waterfern</name>
    <dbReference type="NCBI Taxonomy" id="49495"/>
    <lineage>
        <taxon>Eukaryota</taxon>
        <taxon>Viridiplantae</taxon>
        <taxon>Streptophyta</taxon>
        <taxon>Embryophyta</taxon>
        <taxon>Tracheophyta</taxon>
        <taxon>Polypodiopsida</taxon>
        <taxon>Polypodiidae</taxon>
        <taxon>Polypodiales</taxon>
        <taxon>Pteridineae</taxon>
        <taxon>Pteridaceae</taxon>
        <taxon>Parkerioideae</taxon>
        <taxon>Ceratopteris</taxon>
    </lineage>
</organism>
<dbReference type="Proteomes" id="UP000825935">
    <property type="component" value="Chromosome 37"/>
</dbReference>
<name>A0A8T2Q6Y7_CERRI</name>
<proteinExistence type="predicted"/>
<comment type="caution">
    <text evidence="2">The sequence shown here is derived from an EMBL/GenBank/DDBJ whole genome shotgun (WGS) entry which is preliminary data.</text>
</comment>
<dbReference type="AlphaFoldDB" id="A0A8T2Q6Y7"/>
<dbReference type="EMBL" id="CM035442">
    <property type="protein sequence ID" value="KAH7279333.1"/>
    <property type="molecule type" value="Genomic_DNA"/>
</dbReference>
<evidence type="ECO:0000313" key="3">
    <source>
        <dbReference type="Proteomes" id="UP000825935"/>
    </source>
</evidence>